<feature type="domain" description="DM14" evidence="3">
    <location>
        <begin position="327"/>
        <end position="385"/>
    </location>
</feature>
<evidence type="ECO:0000313" key="5">
    <source>
        <dbReference type="Proteomes" id="UP000271974"/>
    </source>
</evidence>
<evidence type="ECO:0000256" key="1">
    <source>
        <dbReference type="SAM" id="Coils"/>
    </source>
</evidence>
<dbReference type="PANTHER" id="PTHR13076">
    <property type="entry name" value="COILED-COIL AND C2 DOMAIN-CONTAINING PROTEIN 1-LIKE"/>
    <property type="match status" value="1"/>
</dbReference>
<dbReference type="InterPro" id="IPR039725">
    <property type="entry name" value="CC2D1A/B"/>
</dbReference>
<feature type="region of interest" description="Disordered" evidence="2">
    <location>
        <begin position="698"/>
        <end position="772"/>
    </location>
</feature>
<dbReference type="OrthoDB" id="6162547at2759"/>
<evidence type="ECO:0000313" key="4">
    <source>
        <dbReference type="EMBL" id="RUS75122.1"/>
    </source>
</evidence>
<dbReference type="STRING" id="188477.A0A3S1BUE3"/>
<dbReference type="PANTHER" id="PTHR13076:SF9">
    <property type="entry name" value="COILED-COIL AND C2 DOMAIN-CONTAINING PROTEIN 1-LIKE"/>
    <property type="match status" value="1"/>
</dbReference>
<dbReference type="AlphaFoldDB" id="A0A3S1BUE3"/>
<feature type="compositionally biased region" description="Polar residues" evidence="2">
    <location>
        <begin position="949"/>
        <end position="966"/>
    </location>
</feature>
<dbReference type="InterPro" id="IPR006608">
    <property type="entry name" value="CC2D1A/B_DM14"/>
</dbReference>
<accession>A0A3S1BUE3</accession>
<evidence type="ECO:0000259" key="3">
    <source>
        <dbReference type="SMART" id="SM00685"/>
    </source>
</evidence>
<dbReference type="GO" id="GO:0001227">
    <property type="term" value="F:DNA-binding transcription repressor activity, RNA polymerase II-specific"/>
    <property type="evidence" value="ECO:0007669"/>
    <property type="project" value="InterPro"/>
</dbReference>
<proteinExistence type="predicted"/>
<protein>
    <recommendedName>
        <fullName evidence="3">DM14 domain-containing protein</fullName>
    </recommendedName>
</protein>
<evidence type="ECO:0000256" key="2">
    <source>
        <dbReference type="SAM" id="MobiDB-lite"/>
    </source>
</evidence>
<feature type="coiled-coil region" evidence="1">
    <location>
        <begin position="293"/>
        <end position="347"/>
    </location>
</feature>
<dbReference type="Pfam" id="PF21528">
    <property type="entry name" value="CC2D1A-B_DM14"/>
    <property type="match status" value="2"/>
</dbReference>
<gene>
    <name evidence="4" type="ORF">EGW08_017106</name>
</gene>
<feature type="domain" description="DM14" evidence="3">
    <location>
        <begin position="14"/>
        <end position="72"/>
    </location>
</feature>
<sequence>MSWQQRQPENVATISFLEERINMYISAMDTASAVNDSDESSQIQRDIQKLVDLMERVGAGEEIMESQVPPPLAITPQINVLPNALGELSARLADYHKALYFAEEELSDDRIGKIQGMQRALQAIDDLQKRAEAGFPIRADEVPPPVAIPNDDEFDNDAITTISGRLTQYQEALREAELSEGKDSRRIPKIQSTLRTLEFLMTRAKAKRPVWKKDIPPGYEYCNVSPKGSPCSMNKTKYLLVVRSLLLRITAPQILEADISVLASATHTKLKGLEAELVKEKDPQPWLRTGNSLSDLTKEVDNWEKRAMEFYDKAKRKKKLAEAPEDLRLVETRIEEYTAAAVKAKKDEQISAAIKNFKVLKGLHALKDSLEKGETVDMTLVPPPPKDYTPTNDTLPPIQPIEEPVPPVPEGYAHASKSMPPLEPIEEPYPNTPRIRLLRRENAILMPTYVRHMPETSEHELAQKLTNYLDLGDDSGLESTTPHTDQQVNNLTKSTRKLLKKVQNSAVKLPAERVLYGDPGFSGASMNEETCTRNQNVEQENFDTIQALSVSEGKPNISPGDTAGEETTTMEEGIEVTDTNKISDMSNESDTVIKENHEPKDHQAVGHPKPKIEKTEIVAVASENTPKPSPKSTGDIYIRKTLDSVGFLSCQSVSELQNKGNGEVAKKEQSNGWNLSGAIGFENLVPNGHEKIEKNSKAFLPEPSSNYSQADFSTTSKIPDSTPLNGGAKLPENQQSDEKTCENQVKSAGTAHAASGPDTREHQEDEGSASKLSLTMSSTSTEIPTTSVSNGHDSGALDITIQDRNSHFLSKPSEIDGHSIFHHLSNSSCEASVTVSESDHLAFKGNKAGQEVQLEAQAASLSLNGGTTDLNNSHVRIQNTSAQEDGSLSAKTIPTSCSSEESEFQDLMASMSASPDLSKSAKETFKEVQYQLNSNSVSTSLRAPKERSFNGSHSEFSNKIQMNGSNNSTGALSSVNRYDRHMLTSSHNSNGTSISVMKTNNPCQNQFMSLPSSSSFKADVLSGQTLATGSGQYHLKSQPNVVFTCLENLKYDILVEKSKNRHGCNEEIMKLEAWMNQIKSKLRRSGRLIWELYKTCVESELTSISKEIGNNQDRSEDDHLLALQHKQTLSRRELKLLQERLPKLSY</sequence>
<keyword evidence="5" id="KW-1185">Reference proteome</keyword>
<dbReference type="EMBL" id="RQTK01000769">
    <property type="protein sequence ID" value="RUS75122.1"/>
    <property type="molecule type" value="Genomic_DNA"/>
</dbReference>
<reference evidence="4 5" key="1">
    <citation type="submission" date="2019-01" db="EMBL/GenBank/DDBJ databases">
        <title>A draft genome assembly of the solar-powered sea slug Elysia chlorotica.</title>
        <authorList>
            <person name="Cai H."/>
            <person name="Li Q."/>
            <person name="Fang X."/>
            <person name="Li J."/>
            <person name="Curtis N.E."/>
            <person name="Altenburger A."/>
            <person name="Shibata T."/>
            <person name="Feng M."/>
            <person name="Maeda T."/>
            <person name="Schwartz J.A."/>
            <person name="Shigenobu S."/>
            <person name="Lundholm N."/>
            <person name="Nishiyama T."/>
            <person name="Yang H."/>
            <person name="Hasebe M."/>
            <person name="Li S."/>
            <person name="Pierce S.K."/>
            <person name="Wang J."/>
        </authorList>
    </citation>
    <scope>NUCLEOTIDE SEQUENCE [LARGE SCALE GENOMIC DNA]</scope>
    <source>
        <strain evidence="4">EC2010</strain>
        <tissue evidence="4">Whole organism of an adult</tissue>
    </source>
</reference>
<organism evidence="4 5">
    <name type="scientific">Elysia chlorotica</name>
    <name type="common">Eastern emerald elysia</name>
    <name type="synonym">Sea slug</name>
    <dbReference type="NCBI Taxonomy" id="188477"/>
    <lineage>
        <taxon>Eukaryota</taxon>
        <taxon>Metazoa</taxon>
        <taxon>Spiralia</taxon>
        <taxon>Lophotrochozoa</taxon>
        <taxon>Mollusca</taxon>
        <taxon>Gastropoda</taxon>
        <taxon>Heterobranchia</taxon>
        <taxon>Euthyneura</taxon>
        <taxon>Panpulmonata</taxon>
        <taxon>Sacoglossa</taxon>
        <taxon>Placobranchoidea</taxon>
        <taxon>Plakobranchidae</taxon>
        <taxon>Elysia</taxon>
    </lineage>
</organism>
<feature type="region of interest" description="Disordered" evidence="2">
    <location>
        <begin position="937"/>
        <end position="966"/>
    </location>
</feature>
<dbReference type="SMART" id="SM00685">
    <property type="entry name" value="DM14"/>
    <property type="match status" value="2"/>
</dbReference>
<keyword evidence="1" id="KW-0175">Coiled coil</keyword>
<feature type="compositionally biased region" description="Polar residues" evidence="2">
    <location>
        <begin position="703"/>
        <end position="724"/>
    </location>
</feature>
<name>A0A3S1BUE3_ELYCH</name>
<comment type="caution">
    <text evidence="4">The sequence shown here is derived from an EMBL/GenBank/DDBJ whole genome shotgun (WGS) entry which is preliminary data.</text>
</comment>
<dbReference type="Proteomes" id="UP000271974">
    <property type="component" value="Unassembled WGS sequence"/>
</dbReference>